<gene>
    <name evidence="6" type="ORF">F1325_15420</name>
</gene>
<dbReference type="SUPFAM" id="SSF53850">
    <property type="entry name" value="Periplasmic binding protein-like II"/>
    <property type="match status" value="1"/>
</dbReference>
<dbReference type="PANTHER" id="PTHR30419:SF31">
    <property type="entry name" value="BLR3139 PROTEIN"/>
    <property type="match status" value="1"/>
</dbReference>
<evidence type="ECO:0000256" key="3">
    <source>
        <dbReference type="ARBA" id="ARBA00023125"/>
    </source>
</evidence>
<dbReference type="SUPFAM" id="SSF46785">
    <property type="entry name" value="Winged helix' DNA-binding domain"/>
    <property type="match status" value="1"/>
</dbReference>
<comment type="similarity">
    <text evidence="1">Belongs to the LysR transcriptional regulatory family.</text>
</comment>
<dbReference type="Pfam" id="PF03466">
    <property type="entry name" value="LysR_substrate"/>
    <property type="match status" value="1"/>
</dbReference>
<sequence length="303" mass="34459">MTRLSHIDIKQLFYLIALDKTQHFGQAAEMCHVTQPTLSMRLRNLEKELDVVLIKRSSRFEGFTEEGEKILKWAKTMESAYDGLQAEAASFRQQLLGQLRIGIVPLTNLNSMQMLQKISSVFPEIRFQVMSSNSEKIIDCLNSNSLDIGICYLEKANAQQHEIYALKQTALGLLFHRNHFMPSAKTISWDEAVKLPLALLNKENHFRQSVDLAFQRYNLHPKVLVESSSTLHLMQSVDAGFCASIVPLSKGIEKLSQHLDVVPIADATINSPLGIIIRREEPRSILIEKCFTEMRNYLVDMSL</sequence>
<keyword evidence="2" id="KW-0805">Transcription regulation</keyword>
<evidence type="ECO:0000256" key="2">
    <source>
        <dbReference type="ARBA" id="ARBA00023015"/>
    </source>
</evidence>
<organism evidence="6 7">
    <name type="scientific">Proteus columbae</name>
    <dbReference type="NCBI Taxonomy" id="1987580"/>
    <lineage>
        <taxon>Bacteria</taxon>
        <taxon>Pseudomonadati</taxon>
        <taxon>Pseudomonadota</taxon>
        <taxon>Gammaproteobacteria</taxon>
        <taxon>Enterobacterales</taxon>
        <taxon>Morganellaceae</taxon>
        <taxon>Proteus</taxon>
    </lineage>
</organism>
<dbReference type="CDD" id="cd05466">
    <property type="entry name" value="PBP2_LTTR_substrate"/>
    <property type="match status" value="1"/>
</dbReference>
<feature type="domain" description="HTH lysR-type" evidence="5">
    <location>
        <begin position="7"/>
        <end position="64"/>
    </location>
</feature>
<evidence type="ECO:0000256" key="4">
    <source>
        <dbReference type="ARBA" id="ARBA00023163"/>
    </source>
</evidence>
<dbReference type="InterPro" id="IPR005119">
    <property type="entry name" value="LysR_subst-bd"/>
</dbReference>
<dbReference type="KEGG" id="pcol:F1325_15420"/>
<keyword evidence="7" id="KW-1185">Reference proteome</keyword>
<name>A0A6I7DFU5_9GAMM</name>
<dbReference type="GO" id="GO:0005829">
    <property type="term" value="C:cytosol"/>
    <property type="evidence" value="ECO:0007669"/>
    <property type="project" value="TreeGrafter"/>
</dbReference>
<dbReference type="InterPro" id="IPR050950">
    <property type="entry name" value="HTH-type_LysR_regulators"/>
</dbReference>
<dbReference type="EMBL" id="CP043925">
    <property type="protein sequence ID" value="QHN11758.1"/>
    <property type="molecule type" value="Genomic_DNA"/>
</dbReference>
<dbReference type="InterPro" id="IPR036390">
    <property type="entry name" value="WH_DNA-bd_sf"/>
</dbReference>
<dbReference type="PRINTS" id="PR00039">
    <property type="entry name" value="HTHLYSR"/>
</dbReference>
<protein>
    <submittedName>
        <fullName evidence="6">LysR family transcriptional regulator</fullName>
    </submittedName>
</protein>
<keyword evidence="3" id="KW-0238">DNA-binding</keyword>
<dbReference type="Gene3D" id="3.40.190.290">
    <property type="match status" value="1"/>
</dbReference>
<evidence type="ECO:0000313" key="6">
    <source>
        <dbReference type="EMBL" id="QHN11758.1"/>
    </source>
</evidence>
<dbReference type="PROSITE" id="PS50931">
    <property type="entry name" value="HTH_LYSR"/>
    <property type="match status" value="1"/>
</dbReference>
<dbReference type="PANTHER" id="PTHR30419">
    <property type="entry name" value="HTH-TYPE TRANSCRIPTIONAL REGULATOR YBHD"/>
    <property type="match status" value="1"/>
</dbReference>
<dbReference type="InterPro" id="IPR000847">
    <property type="entry name" value="LysR_HTH_N"/>
</dbReference>
<dbReference type="AlphaFoldDB" id="A0A6I7DFU5"/>
<reference evidence="6 7" key="1">
    <citation type="submission" date="2019-09" db="EMBL/GenBank/DDBJ databases">
        <title>Emergence of a chromosome-mediated tetracycline resistance gene in Proteus strain.</title>
        <authorList>
            <person name="He D."/>
            <person name="Wang L."/>
        </authorList>
    </citation>
    <scope>NUCLEOTIDE SEQUENCE [LARGE SCALE GENOMIC DNA]</scope>
    <source>
        <strain evidence="6 7">T60</strain>
    </source>
</reference>
<evidence type="ECO:0000259" key="5">
    <source>
        <dbReference type="PROSITE" id="PS50931"/>
    </source>
</evidence>
<keyword evidence="4" id="KW-0804">Transcription</keyword>
<evidence type="ECO:0000313" key="7">
    <source>
        <dbReference type="Proteomes" id="UP000464700"/>
    </source>
</evidence>
<evidence type="ECO:0000256" key="1">
    <source>
        <dbReference type="ARBA" id="ARBA00009437"/>
    </source>
</evidence>
<dbReference type="Proteomes" id="UP000464700">
    <property type="component" value="Chromosome"/>
</dbReference>
<dbReference type="GO" id="GO:0003677">
    <property type="term" value="F:DNA binding"/>
    <property type="evidence" value="ECO:0007669"/>
    <property type="project" value="UniProtKB-KW"/>
</dbReference>
<proteinExistence type="inferred from homology"/>
<dbReference type="InterPro" id="IPR036388">
    <property type="entry name" value="WH-like_DNA-bd_sf"/>
</dbReference>
<accession>A0A6I7DFU5</accession>
<dbReference type="Gene3D" id="1.10.10.10">
    <property type="entry name" value="Winged helix-like DNA-binding domain superfamily/Winged helix DNA-binding domain"/>
    <property type="match status" value="1"/>
</dbReference>
<dbReference type="Pfam" id="PF00126">
    <property type="entry name" value="HTH_1"/>
    <property type="match status" value="1"/>
</dbReference>
<dbReference type="GO" id="GO:0003700">
    <property type="term" value="F:DNA-binding transcription factor activity"/>
    <property type="evidence" value="ECO:0007669"/>
    <property type="project" value="InterPro"/>
</dbReference>